<dbReference type="SUPFAM" id="SSF52540">
    <property type="entry name" value="P-loop containing nucleoside triphosphate hydrolases"/>
    <property type="match status" value="1"/>
</dbReference>
<dbReference type="Pfam" id="PF13304">
    <property type="entry name" value="AAA_21"/>
    <property type="match status" value="1"/>
</dbReference>
<dbReference type="GO" id="GO:0005524">
    <property type="term" value="F:ATP binding"/>
    <property type="evidence" value="ECO:0007669"/>
    <property type="project" value="InterPro"/>
</dbReference>
<gene>
    <name evidence="2" type="ORF">DM484_14210</name>
</gene>
<name>A0A2W4R019_9GAMM</name>
<dbReference type="AlphaFoldDB" id="A0A2W4R019"/>
<evidence type="ECO:0000259" key="1">
    <source>
        <dbReference type="Pfam" id="PF13304"/>
    </source>
</evidence>
<dbReference type="PANTHER" id="PTHR43581:SF4">
    <property type="entry name" value="ATP_GTP PHOSPHATASE"/>
    <property type="match status" value="1"/>
</dbReference>
<protein>
    <recommendedName>
        <fullName evidence="1">ATPase AAA-type core domain-containing protein</fullName>
    </recommendedName>
</protein>
<feature type="domain" description="ATPase AAA-type core" evidence="1">
    <location>
        <begin position="24"/>
        <end position="326"/>
    </location>
</feature>
<dbReference type="InterPro" id="IPR027417">
    <property type="entry name" value="P-loop_NTPase"/>
</dbReference>
<reference evidence="2 3" key="1">
    <citation type="journal article" date="2018" name="Aquat. Microb. Ecol.">
        <title>Gammaproteobacterial methanotrophs dominate.</title>
        <authorList>
            <person name="Rissanen A.J."/>
            <person name="Saarenheimo J."/>
            <person name="Tiirola M."/>
            <person name="Peura S."/>
            <person name="Aalto S.L."/>
            <person name="Karvinen A."/>
            <person name="Nykanen H."/>
        </authorList>
    </citation>
    <scope>NUCLEOTIDE SEQUENCE [LARGE SCALE GENOMIC DNA]</scope>
    <source>
        <strain evidence="2">AMbin10</strain>
    </source>
</reference>
<dbReference type="Proteomes" id="UP000249396">
    <property type="component" value="Unassembled WGS sequence"/>
</dbReference>
<accession>A0A2W4R019</accession>
<evidence type="ECO:0000313" key="2">
    <source>
        <dbReference type="EMBL" id="PZN77651.1"/>
    </source>
</evidence>
<comment type="caution">
    <text evidence="2">The sequence shown here is derived from an EMBL/GenBank/DDBJ whole genome shotgun (WGS) entry which is preliminary data.</text>
</comment>
<sequence length="438" mass="49026">MLRSLTIKNVGPAPELNLELGERLNIITGDNGLGKSFLLDIAWWALTRRWPAELNPNLTSGYMARPKPGAEASINFAFTGKVQKTESYESTFNHAEQAWTGPAGRPSNPGLVLYAQVDGSFAVWDPARNGWKKQGNIDVQERQPAYVFSPKQVWDGLQGEKGEWLCNGLIRDWASWQRENSSNFGLLKTIIKALSPSNELIGIGYLTRVSISDVRDIPTLKMPNGEEVPVIYASAGVRRIIALAYLLVWVWKEHMLACSLLGINVSNQVIFLVDEIETHLHPSWQRSVLIPLFIVVTTIIEGLYISHSKSAQVQVITTTHSPLVMASVESKFDSSLDAWFDLDLVTNGEKSKIELTRRIWQRHGDVSNWLMSEAFDLKSGRSLDAEQTLEEASNAMVNPQFGKAEAQALHKKLAGVLGDTDPFWINWRYVAEKKGWLE</sequence>
<dbReference type="Gene3D" id="3.40.50.300">
    <property type="entry name" value="P-loop containing nucleotide triphosphate hydrolases"/>
    <property type="match status" value="2"/>
</dbReference>
<proteinExistence type="predicted"/>
<dbReference type="InterPro" id="IPR003959">
    <property type="entry name" value="ATPase_AAA_core"/>
</dbReference>
<dbReference type="GO" id="GO:0016887">
    <property type="term" value="F:ATP hydrolysis activity"/>
    <property type="evidence" value="ECO:0007669"/>
    <property type="project" value="InterPro"/>
</dbReference>
<dbReference type="InterPro" id="IPR051396">
    <property type="entry name" value="Bact_Antivir_Def_Nuclease"/>
</dbReference>
<dbReference type="EMBL" id="QJPH01000332">
    <property type="protein sequence ID" value="PZN77651.1"/>
    <property type="molecule type" value="Genomic_DNA"/>
</dbReference>
<organism evidence="2 3">
    <name type="scientific">Candidatus Methylumidiphilus alinenensis</name>
    <dbReference type="NCBI Taxonomy" id="2202197"/>
    <lineage>
        <taxon>Bacteria</taxon>
        <taxon>Pseudomonadati</taxon>
        <taxon>Pseudomonadota</taxon>
        <taxon>Gammaproteobacteria</taxon>
        <taxon>Methylococcales</taxon>
        <taxon>Candidatus Methylumidiphilus</taxon>
    </lineage>
</organism>
<evidence type="ECO:0000313" key="3">
    <source>
        <dbReference type="Proteomes" id="UP000249396"/>
    </source>
</evidence>
<dbReference type="PANTHER" id="PTHR43581">
    <property type="entry name" value="ATP/GTP PHOSPHATASE"/>
    <property type="match status" value="1"/>
</dbReference>